<evidence type="ECO:0000256" key="2">
    <source>
        <dbReference type="ARBA" id="ARBA00008133"/>
    </source>
</evidence>
<evidence type="ECO:0000259" key="12">
    <source>
        <dbReference type="Pfam" id="PF02602"/>
    </source>
</evidence>
<dbReference type="GO" id="GO:0006782">
    <property type="term" value="P:protoporphyrinogen IX biosynthetic process"/>
    <property type="evidence" value="ECO:0007669"/>
    <property type="project" value="UniProtKB-UniPathway"/>
</dbReference>
<keyword evidence="5" id="KW-0456">Lyase</keyword>
<keyword evidence="13" id="KW-1185">Reference proteome</keyword>
<dbReference type="UniPathway" id="UPA00251">
    <property type="reaction ID" value="UER00320"/>
</dbReference>
<comment type="function">
    <text evidence="11">Catalyzes cyclization of the linear tetrapyrrole, hydroxymethylbilane, to the macrocyclic uroporphyrinogen III, the branch point for the various sub-pathways leading to the wide diversity of porphyrins. Porphyrins act as cofactors for a multitude of enzymes that perform a variety of processes within the cell such as methionine synthesis (vitamin B12) or oxygen transport (heme).</text>
</comment>
<dbReference type="Gene3D" id="3.40.50.10090">
    <property type="match status" value="2"/>
</dbReference>
<accession>A0A7E6FBV5</accession>
<dbReference type="GO" id="GO:0005829">
    <property type="term" value="C:cytosol"/>
    <property type="evidence" value="ECO:0007669"/>
    <property type="project" value="TreeGrafter"/>
</dbReference>
<dbReference type="EC" id="4.2.1.75" evidence="3"/>
<keyword evidence="4" id="KW-0350">Heme biosynthesis</keyword>
<reference evidence="14" key="1">
    <citation type="submission" date="2025-08" db="UniProtKB">
        <authorList>
            <consortium name="RefSeq"/>
        </authorList>
    </citation>
    <scope>IDENTIFICATION</scope>
</reference>
<dbReference type="PANTHER" id="PTHR12390:SF0">
    <property type="entry name" value="UROPORPHYRINOGEN-III SYNTHASE"/>
    <property type="match status" value="1"/>
</dbReference>
<evidence type="ECO:0000256" key="9">
    <source>
        <dbReference type="ARBA" id="ARBA00040167"/>
    </source>
</evidence>
<dbReference type="PANTHER" id="PTHR12390">
    <property type="entry name" value="UROPORPHYRINOGEN III SYNTHASE"/>
    <property type="match status" value="1"/>
</dbReference>
<evidence type="ECO:0000256" key="3">
    <source>
        <dbReference type="ARBA" id="ARBA00013109"/>
    </source>
</evidence>
<evidence type="ECO:0000256" key="7">
    <source>
        <dbReference type="ARBA" id="ARBA00031702"/>
    </source>
</evidence>
<gene>
    <name evidence="14" type="primary">LOC115219505</name>
</gene>
<dbReference type="FunFam" id="3.40.50.10090:FF:000003">
    <property type="entry name" value="uroporphyrinogen-III synthase"/>
    <property type="match status" value="1"/>
</dbReference>
<evidence type="ECO:0000256" key="5">
    <source>
        <dbReference type="ARBA" id="ARBA00023239"/>
    </source>
</evidence>
<feature type="domain" description="Tetrapyrrole biosynthesis uroporphyrinogen III synthase" evidence="12">
    <location>
        <begin position="53"/>
        <end position="242"/>
    </location>
</feature>
<dbReference type="AlphaFoldDB" id="A0A7E6FBV5"/>
<dbReference type="GO" id="GO:0004852">
    <property type="term" value="F:uroporphyrinogen-III synthase activity"/>
    <property type="evidence" value="ECO:0007669"/>
    <property type="project" value="UniProtKB-EC"/>
</dbReference>
<evidence type="ECO:0000256" key="4">
    <source>
        <dbReference type="ARBA" id="ARBA00023133"/>
    </source>
</evidence>
<dbReference type="CDD" id="cd06578">
    <property type="entry name" value="HemD"/>
    <property type="match status" value="1"/>
</dbReference>
<keyword evidence="6" id="KW-0627">Porphyrin biosynthesis</keyword>
<organism evidence="13 14">
    <name type="scientific">Octopus sinensis</name>
    <name type="common">East Asian common octopus</name>
    <dbReference type="NCBI Taxonomy" id="2607531"/>
    <lineage>
        <taxon>Eukaryota</taxon>
        <taxon>Metazoa</taxon>
        <taxon>Spiralia</taxon>
        <taxon>Lophotrochozoa</taxon>
        <taxon>Mollusca</taxon>
        <taxon>Cephalopoda</taxon>
        <taxon>Coleoidea</taxon>
        <taxon>Octopodiformes</taxon>
        <taxon>Octopoda</taxon>
        <taxon>Incirrata</taxon>
        <taxon>Octopodidae</taxon>
        <taxon>Octopus</taxon>
    </lineage>
</organism>
<evidence type="ECO:0000256" key="8">
    <source>
        <dbReference type="ARBA" id="ARBA00032649"/>
    </source>
</evidence>
<comment type="pathway">
    <text evidence="1">Porphyrin-containing compound metabolism; protoporphyrin-IX biosynthesis; coproporphyrinogen-III from 5-aminolevulinate: step 3/4.</text>
</comment>
<dbReference type="Proteomes" id="UP000515154">
    <property type="component" value="Linkage group LG14"/>
</dbReference>
<evidence type="ECO:0000256" key="1">
    <source>
        <dbReference type="ARBA" id="ARBA00004772"/>
    </source>
</evidence>
<evidence type="ECO:0000313" key="14">
    <source>
        <dbReference type="RefSeq" id="XP_036365003.1"/>
    </source>
</evidence>
<sequence length="315" mass="34846">MSFAVRFSKRLRHNCLSHLRVPRGQNRMSTDIKKNSVILFKSPAEGENDIFLAELQKSQLSVYVVPVLSFRSLHTDVLAQKLSGDANNKYSGIIFTSTRSVMVLESAIQQLTASSKKTTCKDLKCFVVGKSTATSAANLGFKPTGENSGHGKKLAEFILKEVEKKSDCKPILFPCSKIRNDDLPTHLKQNGIPVEELTVYETVPNPQLHTCIDGVCKALKGQPEYLVFFSPSGVDSALPFITPVWDMSQSKVCNIHFSLSLSLKQLFPWPLSPIPPLFNIHDTLLLVAVTPPHVSSMMLHVAVCQYSCIVSCLRV</sequence>
<dbReference type="SUPFAM" id="SSF69618">
    <property type="entry name" value="HemD-like"/>
    <property type="match status" value="1"/>
</dbReference>
<evidence type="ECO:0000256" key="10">
    <source>
        <dbReference type="ARBA" id="ARBA00048617"/>
    </source>
</evidence>
<proteinExistence type="inferred from homology"/>
<dbReference type="InterPro" id="IPR039793">
    <property type="entry name" value="UROS/Hem4"/>
</dbReference>
<dbReference type="GO" id="GO:0006780">
    <property type="term" value="P:uroporphyrinogen III biosynthetic process"/>
    <property type="evidence" value="ECO:0007669"/>
    <property type="project" value="InterPro"/>
</dbReference>
<dbReference type="InterPro" id="IPR036108">
    <property type="entry name" value="4pyrrol_syn_uPrphyn_synt_sf"/>
</dbReference>
<name>A0A7E6FBV5_9MOLL</name>
<comment type="catalytic activity">
    <reaction evidence="10">
        <text>hydroxymethylbilane = uroporphyrinogen III + H2O</text>
        <dbReference type="Rhea" id="RHEA:18965"/>
        <dbReference type="ChEBI" id="CHEBI:15377"/>
        <dbReference type="ChEBI" id="CHEBI:57308"/>
        <dbReference type="ChEBI" id="CHEBI:57845"/>
        <dbReference type="EC" id="4.2.1.75"/>
    </reaction>
</comment>
<evidence type="ECO:0000256" key="11">
    <source>
        <dbReference type="ARBA" id="ARBA00060039"/>
    </source>
</evidence>
<comment type="similarity">
    <text evidence="2">Belongs to the uroporphyrinogen-III synthase family.</text>
</comment>
<evidence type="ECO:0000256" key="6">
    <source>
        <dbReference type="ARBA" id="ARBA00023244"/>
    </source>
</evidence>
<dbReference type="GO" id="GO:0006785">
    <property type="term" value="P:heme B biosynthetic process"/>
    <property type="evidence" value="ECO:0007669"/>
    <property type="project" value="UniProtKB-ARBA"/>
</dbReference>
<evidence type="ECO:0000313" key="13">
    <source>
        <dbReference type="Proteomes" id="UP000515154"/>
    </source>
</evidence>
<dbReference type="RefSeq" id="XP_036365003.1">
    <property type="nucleotide sequence ID" value="XM_036509110.1"/>
</dbReference>
<protein>
    <recommendedName>
        <fullName evidence="9">Uroporphyrinogen-III synthase</fullName>
        <ecNumber evidence="3">4.2.1.75</ecNumber>
    </recommendedName>
    <alternativeName>
        <fullName evidence="8">Hydroxymethylbilane hydrolyase [cyclizing]</fullName>
    </alternativeName>
    <alternativeName>
        <fullName evidence="7">Uroporphyrinogen-III cosynthase</fullName>
    </alternativeName>
</protein>
<dbReference type="Pfam" id="PF02602">
    <property type="entry name" value="HEM4"/>
    <property type="match status" value="1"/>
</dbReference>
<dbReference type="InterPro" id="IPR003754">
    <property type="entry name" value="4pyrrol_synth_uPrphyn_synth"/>
</dbReference>